<sequence length="97" mass="11032">MSPEIAIILLTLIVLVFCYGVVNPRFAGSNFNKISLQDLLASIVVFSVVGSVYYGSGKTFSLFITEVNWFWFTLVVYAAIELPCFLWYRRQYGISFP</sequence>
<organism evidence="2 3">
    <name type="scientific">Pseudoalteromonas xiamenensis</name>
    <dbReference type="NCBI Taxonomy" id="882626"/>
    <lineage>
        <taxon>Bacteria</taxon>
        <taxon>Pseudomonadati</taxon>
        <taxon>Pseudomonadota</taxon>
        <taxon>Gammaproteobacteria</taxon>
        <taxon>Alteromonadales</taxon>
        <taxon>Pseudoalteromonadaceae</taxon>
        <taxon>Pseudoalteromonas</taxon>
    </lineage>
</organism>
<evidence type="ECO:0000313" key="3">
    <source>
        <dbReference type="Proteomes" id="UP000664904"/>
    </source>
</evidence>
<keyword evidence="3" id="KW-1185">Reference proteome</keyword>
<feature type="transmembrane region" description="Helical" evidence="1">
    <location>
        <begin position="6"/>
        <end position="27"/>
    </location>
</feature>
<protein>
    <submittedName>
        <fullName evidence="2">Uncharacterized protein</fullName>
    </submittedName>
</protein>
<dbReference type="Proteomes" id="UP000664904">
    <property type="component" value="Chromosome"/>
</dbReference>
<proteinExistence type="predicted"/>
<name>A0A975HKM1_9GAMM</name>
<feature type="transmembrane region" description="Helical" evidence="1">
    <location>
        <begin position="69"/>
        <end position="88"/>
    </location>
</feature>
<feature type="transmembrane region" description="Helical" evidence="1">
    <location>
        <begin position="39"/>
        <end position="57"/>
    </location>
</feature>
<gene>
    <name evidence="2" type="ORF">J5O05_14990</name>
</gene>
<keyword evidence="1" id="KW-0472">Membrane</keyword>
<dbReference type="RefSeq" id="WP_208842765.1">
    <property type="nucleotide sequence ID" value="NZ_CP072133.1"/>
</dbReference>
<dbReference type="AlphaFoldDB" id="A0A975HKM1"/>
<evidence type="ECO:0000313" key="2">
    <source>
        <dbReference type="EMBL" id="QTH71124.1"/>
    </source>
</evidence>
<accession>A0A975HKM1</accession>
<dbReference type="KEGG" id="pxi:J5O05_14990"/>
<keyword evidence="1" id="KW-0812">Transmembrane</keyword>
<dbReference type="EMBL" id="CP072133">
    <property type="protein sequence ID" value="QTH71124.1"/>
    <property type="molecule type" value="Genomic_DNA"/>
</dbReference>
<keyword evidence="1" id="KW-1133">Transmembrane helix</keyword>
<evidence type="ECO:0000256" key="1">
    <source>
        <dbReference type="SAM" id="Phobius"/>
    </source>
</evidence>
<reference evidence="2" key="1">
    <citation type="submission" date="2021-03" db="EMBL/GenBank/DDBJ databases">
        <title>Complete Genome of Pseudoalteromonas xiamenensis STKMTI.2, a new potential marine bacterium producing anti-Vibrio compounds.</title>
        <authorList>
            <person name="Handayani D.P."/>
            <person name="Isnansetyo A."/>
            <person name="Istiqomah I."/>
            <person name="Jumina J."/>
        </authorList>
    </citation>
    <scope>NUCLEOTIDE SEQUENCE</scope>
    <source>
        <strain evidence="2">STKMTI.2</strain>
    </source>
</reference>